<dbReference type="EMBL" id="CM003532">
    <property type="protein sequence ID" value="RCV29173.1"/>
    <property type="molecule type" value="Genomic_DNA"/>
</dbReference>
<accession>A0A368RGB1</accession>
<organism evidence="2">
    <name type="scientific">Setaria italica</name>
    <name type="common">Foxtail millet</name>
    <name type="synonym">Panicum italicum</name>
    <dbReference type="NCBI Taxonomy" id="4555"/>
    <lineage>
        <taxon>Eukaryota</taxon>
        <taxon>Viridiplantae</taxon>
        <taxon>Streptophyta</taxon>
        <taxon>Embryophyta</taxon>
        <taxon>Tracheophyta</taxon>
        <taxon>Spermatophyta</taxon>
        <taxon>Magnoliopsida</taxon>
        <taxon>Liliopsida</taxon>
        <taxon>Poales</taxon>
        <taxon>Poaceae</taxon>
        <taxon>PACMAD clade</taxon>
        <taxon>Panicoideae</taxon>
        <taxon>Panicodae</taxon>
        <taxon>Paniceae</taxon>
        <taxon>Cenchrinae</taxon>
        <taxon>Setaria</taxon>
    </lineage>
</organism>
<proteinExistence type="predicted"/>
<feature type="compositionally biased region" description="Basic and acidic residues" evidence="1">
    <location>
        <begin position="74"/>
        <end position="101"/>
    </location>
</feature>
<protein>
    <submittedName>
        <fullName evidence="2">Uncharacterized protein</fullName>
    </submittedName>
</protein>
<sequence length="219" mass="23819">RLRRGTWLVGSVSPTTARQLGVVAGNCGAGRAWRRAGDFSAGRTRRAGDCGAGRARRGGGQVMAAQGERRRRRRETEERSRAAVAEGERWQRRRETEERRRAGSGARLMETAERRRVSGGGGAGRLRRGVGRAAVAAQGDRGGVGRVALEIGGQTGKGRIEGGEADDAGEARGRRIDRRANQEVRAGGSRSRRRGVARGRRTDRRNPDLGSFFSPFWIF</sequence>
<feature type="compositionally biased region" description="Basic residues" evidence="1">
    <location>
        <begin position="190"/>
        <end position="203"/>
    </location>
</feature>
<evidence type="ECO:0000313" key="2">
    <source>
        <dbReference type="EMBL" id="RCV29173.1"/>
    </source>
</evidence>
<reference evidence="2" key="1">
    <citation type="journal article" date="2012" name="Nat. Biotechnol.">
        <title>Reference genome sequence of the model plant Setaria.</title>
        <authorList>
            <person name="Bennetzen J.L."/>
            <person name="Schmutz J."/>
            <person name="Wang H."/>
            <person name="Percifield R."/>
            <person name="Hawkins J."/>
            <person name="Pontaroli A.C."/>
            <person name="Estep M."/>
            <person name="Feng L."/>
            <person name="Vaughn J.N."/>
            <person name="Grimwood J."/>
            <person name="Jenkins J."/>
            <person name="Barry K."/>
            <person name="Lindquist E."/>
            <person name="Hellsten U."/>
            <person name="Deshpande S."/>
            <person name="Wang X."/>
            <person name="Wu X."/>
            <person name="Mitros T."/>
            <person name="Triplett J."/>
            <person name="Yang X."/>
            <person name="Ye C.Y."/>
            <person name="Mauro-Herrera M."/>
            <person name="Wang L."/>
            <person name="Li P."/>
            <person name="Sharma M."/>
            <person name="Sharma R."/>
            <person name="Ronald P.C."/>
            <person name="Panaud O."/>
            <person name="Kellogg E.A."/>
            <person name="Brutnell T.P."/>
            <person name="Doust A.N."/>
            <person name="Tuskan G.A."/>
            <person name="Rokhsar D."/>
            <person name="Devos K.M."/>
        </authorList>
    </citation>
    <scope>NUCLEOTIDE SEQUENCE [LARGE SCALE GENOMIC DNA]</scope>
    <source>
        <strain evidence="2">Yugu1</strain>
    </source>
</reference>
<gene>
    <name evidence="2" type="ORF">SETIT_5G462700v2</name>
</gene>
<name>A0A368RGB1_SETIT</name>
<evidence type="ECO:0000256" key="1">
    <source>
        <dbReference type="SAM" id="MobiDB-lite"/>
    </source>
</evidence>
<dbReference type="AlphaFoldDB" id="A0A368RGB1"/>
<feature type="non-terminal residue" evidence="2">
    <location>
        <position position="1"/>
    </location>
</feature>
<feature type="region of interest" description="Disordered" evidence="1">
    <location>
        <begin position="42"/>
        <end position="126"/>
    </location>
</feature>
<reference evidence="2" key="2">
    <citation type="submission" date="2015-07" db="EMBL/GenBank/DDBJ databases">
        <authorList>
            <person name="Noorani M."/>
        </authorList>
    </citation>
    <scope>NUCLEOTIDE SEQUENCE</scope>
    <source>
        <strain evidence="2">Yugu1</strain>
    </source>
</reference>
<feature type="region of interest" description="Disordered" evidence="1">
    <location>
        <begin position="155"/>
        <end position="207"/>
    </location>
</feature>
<feature type="compositionally biased region" description="Basic and acidic residues" evidence="1">
    <location>
        <begin position="169"/>
        <end position="182"/>
    </location>
</feature>